<feature type="transmembrane region" description="Helical" evidence="1">
    <location>
        <begin position="140"/>
        <end position="164"/>
    </location>
</feature>
<sequence length="167" mass="17541">MLRLLLEGLLELALLAVLVDPPALLGVAECRAGPAVGVDVHRTAVLDFLAVKLRQGAVDLVSRAHGGRRVVALVLHGGPVVGVGQLLVVRVRVSAVRVRQVLEVDVGAVGVVLALVGRPPVHQGVPLQAGFMARHREHSVLLDLLQLLLVVFLVVVETLLAVLVGPV</sequence>
<proteinExistence type="predicted"/>
<keyword evidence="1" id="KW-0812">Transmembrane</keyword>
<keyword evidence="1" id="KW-1133">Transmembrane helix</keyword>
<name>A0A6B0UXX9_IXORI</name>
<dbReference type="EMBL" id="GIFC01012546">
    <property type="protein sequence ID" value="MXU94629.1"/>
    <property type="molecule type" value="Transcribed_RNA"/>
</dbReference>
<keyword evidence="2" id="KW-0732">Signal</keyword>
<feature type="signal peptide" evidence="2">
    <location>
        <begin position="1"/>
        <end position="16"/>
    </location>
</feature>
<accession>A0A6B0UXX9</accession>
<feature type="transmembrane region" description="Helical" evidence="1">
    <location>
        <begin position="70"/>
        <end position="89"/>
    </location>
</feature>
<evidence type="ECO:0000256" key="1">
    <source>
        <dbReference type="SAM" id="Phobius"/>
    </source>
</evidence>
<organism evidence="3">
    <name type="scientific">Ixodes ricinus</name>
    <name type="common">Common tick</name>
    <name type="synonym">Acarus ricinus</name>
    <dbReference type="NCBI Taxonomy" id="34613"/>
    <lineage>
        <taxon>Eukaryota</taxon>
        <taxon>Metazoa</taxon>
        <taxon>Ecdysozoa</taxon>
        <taxon>Arthropoda</taxon>
        <taxon>Chelicerata</taxon>
        <taxon>Arachnida</taxon>
        <taxon>Acari</taxon>
        <taxon>Parasitiformes</taxon>
        <taxon>Ixodida</taxon>
        <taxon>Ixodoidea</taxon>
        <taxon>Ixodidae</taxon>
        <taxon>Ixodinae</taxon>
        <taxon>Ixodes</taxon>
    </lineage>
</organism>
<keyword evidence="1" id="KW-0472">Membrane</keyword>
<feature type="chain" id="PRO_5025467510" evidence="2">
    <location>
        <begin position="17"/>
        <end position="167"/>
    </location>
</feature>
<reference evidence="3" key="1">
    <citation type="submission" date="2019-12" db="EMBL/GenBank/DDBJ databases">
        <title>An insight into the sialome of adult female Ixodes ricinus ticks feeding for 6 days.</title>
        <authorList>
            <person name="Perner J."/>
            <person name="Ribeiro J.M.C."/>
        </authorList>
    </citation>
    <scope>NUCLEOTIDE SEQUENCE</scope>
    <source>
        <strain evidence="3">Semi-engorged</strain>
        <tissue evidence="3">Salivary glands</tissue>
    </source>
</reference>
<evidence type="ECO:0000313" key="3">
    <source>
        <dbReference type="EMBL" id="MXU94629.1"/>
    </source>
</evidence>
<evidence type="ECO:0000256" key="2">
    <source>
        <dbReference type="SAM" id="SignalP"/>
    </source>
</evidence>
<dbReference type="AlphaFoldDB" id="A0A6B0UXX9"/>
<protein>
    <submittedName>
        <fullName evidence="3">Putative secreted protein</fullName>
    </submittedName>
</protein>